<dbReference type="PANTHER" id="PTHR43537">
    <property type="entry name" value="TRANSCRIPTIONAL REGULATOR, GNTR FAMILY"/>
    <property type="match status" value="1"/>
</dbReference>
<dbReference type="Gene3D" id="1.10.10.10">
    <property type="entry name" value="Winged helix-like DNA-binding domain superfamily/Winged helix DNA-binding domain"/>
    <property type="match status" value="1"/>
</dbReference>
<dbReference type="PANTHER" id="PTHR43537:SF49">
    <property type="entry name" value="TRANSCRIPTIONAL REGULATORY PROTEIN"/>
    <property type="match status" value="1"/>
</dbReference>
<feature type="domain" description="HTH gntR-type" evidence="4">
    <location>
        <begin position="8"/>
        <end position="75"/>
    </location>
</feature>
<dbReference type="Pfam" id="PF00392">
    <property type="entry name" value="GntR"/>
    <property type="match status" value="1"/>
</dbReference>
<dbReference type="SUPFAM" id="SSF46785">
    <property type="entry name" value="Winged helix' DNA-binding domain"/>
    <property type="match status" value="1"/>
</dbReference>
<evidence type="ECO:0000313" key="5">
    <source>
        <dbReference type="EMBL" id="PCH59436.1"/>
    </source>
</evidence>
<dbReference type="InterPro" id="IPR011711">
    <property type="entry name" value="GntR_C"/>
</dbReference>
<accession>A0A2A4MIJ8</accession>
<reference evidence="6" key="1">
    <citation type="submission" date="2017-08" db="EMBL/GenBank/DDBJ databases">
        <title>A dynamic microbial community with high functional redundancy inhabits the cold, oxic subseafloor aquifer.</title>
        <authorList>
            <person name="Tully B.J."/>
            <person name="Wheat C.G."/>
            <person name="Glazer B.T."/>
            <person name="Huber J.A."/>
        </authorList>
    </citation>
    <scope>NUCLEOTIDE SEQUENCE [LARGE SCALE GENOMIC DNA]</scope>
</reference>
<dbReference type="InterPro" id="IPR008920">
    <property type="entry name" value="TF_FadR/GntR_C"/>
</dbReference>
<dbReference type="EMBL" id="NVQR01000119">
    <property type="protein sequence ID" value="PCH59436.1"/>
    <property type="molecule type" value="Genomic_DNA"/>
</dbReference>
<keyword evidence="2" id="KW-0238">DNA-binding</keyword>
<keyword evidence="1" id="KW-0805">Transcription regulation</keyword>
<sequence>MSENAKTTTLADEVFISLRNAIIDGELSPGLKINEPFLSKKYGISRGPLREAIRRLEGCKLVEIKANIGANVISLSNTQVIEIYEIRESLEGLACRLAAQRTTKQDCEKLRSLLANHELQIKSENGRRYYQQEGDMDFHFLIVQLSANKRLFDILCGELYHLLRLYRTQTGSQASRPVQAFKEHHHIVDALEDNDSELAELLMRRHISSARKTLLKSLLKNTVQSN</sequence>
<dbReference type="SMART" id="SM00895">
    <property type="entry name" value="FCD"/>
    <property type="match status" value="1"/>
</dbReference>
<dbReference type="InterPro" id="IPR036390">
    <property type="entry name" value="WH_DNA-bd_sf"/>
</dbReference>
<dbReference type="GO" id="GO:0003700">
    <property type="term" value="F:DNA-binding transcription factor activity"/>
    <property type="evidence" value="ECO:0007669"/>
    <property type="project" value="InterPro"/>
</dbReference>
<dbReference type="GO" id="GO:0003677">
    <property type="term" value="F:DNA binding"/>
    <property type="evidence" value="ECO:0007669"/>
    <property type="project" value="UniProtKB-KW"/>
</dbReference>
<dbReference type="InterPro" id="IPR000524">
    <property type="entry name" value="Tscrpt_reg_HTH_GntR"/>
</dbReference>
<dbReference type="AlphaFoldDB" id="A0A2A4MIJ8"/>
<dbReference type="Gene3D" id="1.20.120.530">
    <property type="entry name" value="GntR ligand-binding domain-like"/>
    <property type="match status" value="1"/>
</dbReference>
<dbReference type="Proteomes" id="UP000218172">
    <property type="component" value="Unassembled WGS sequence"/>
</dbReference>
<evidence type="ECO:0000256" key="3">
    <source>
        <dbReference type="ARBA" id="ARBA00023163"/>
    </source>
</evidence>
<evidence type="ECO:0000259" key="4">
    <source>
        <dbReference type="PROSITE" id="PS50949"/>
    </source>
</evidence>
<organism evidence="5 6">
    <name type="scientific">SAR86 cluster bacterium</name>
    <dbReference type="NCBI Taxonomy" id="2030880"/>
    <lineage>
        <taxon>Bacteria</taxon>
        <taxon>Pseudomonadati</taxon>
        <taxon>Pseudomonadota</taxon>
        <taxon>Gammaproteobacteria</taxon>
        <taxon>SAR86 cluster</taxon>
    </lineage>
</organism>
<dbReference type="PROSITE" id="PS50949">
    <property type="entry name" value="HTH_GNTR"/>
    <property type="match status" value="1"/>
</dbReference>
<proteinExistence type="predicted"/>
<comment type="caution">
    <text evidence="5">The sequence shown here is derived from an EMBL/GenBank/DDBJ whole genome shotgun (WGS) entry which is preliminary data.</text>
</comment>
<keyword evidence="3" id="KW-0804">Transcription</keyword>
<evidence type="ECO:0000313" key="6">
    <source>
        <dbReference type="Proteomes" id="UP000218172"/>
    </source>
</evidence>
<dbReference type="SUPFAM" id="SSF48008">
    <property type="entry name" value="GntR ligand-binding domain-like"/>
    <property type="match status" value="1"/>
</dbReference>
<dbReference type="SMART" id="SM00345">
    <property type="entry name" value="HTH_GNTR"/>
    <property type="match status" value="1"/>
</dbReference>
<name>A0A2A4MIJ8_9GAMM</name>
<dbReference type="Pfam" id="PF07729">
    <property type="entry name" value="FCD"/>
    <property type="match status" value="1"/>
</dbReference>
<dbReference type="InterPro" id="IPR036388">
    <property type="entry name" value="WH-like_DNA-bd_sf"/>
</dbReference>
<protein>
    <submittedName>
        <fullName evidence="5">GntR family transcriptional regulator</fullName>
    </submittedName>
</protein>
<evidence type="ECO:0000256" key="1">
    <source>
        <dbReference type="ARBA" id="ARBA00023015"/>
    </source>
</evidence>
<evidence type="ECO:0000256" key="2">
    <source>
        <dbReference type="ARBA" id="ARBA00023125"/>
    </source>
</evidence>
<gene>
    <name evidence="5" type="ORF">COC19_07085</name>
</gene>